<dbReference type="GO" id="GO:0022857">
    <property type="term" value="F:transmembrane transporter activity"/>
    <property type="evidence" value="ECO:0007669"/>
    <property type="project" value="InterPro"/>
</dbReference>
<evidence type="ECO:0000256" key="3">
    <source>
        <dbReference type="ARBA" id="ARBA00023136"/>
    </source>
</evidence>
<dbReference type="PANTHER" id="PTHR11360:SF290">
    <property type="entry name" value="MONOCARBOXYLATE MFS PERMEASE"/>
    <property type="match status" value="1"/>
</dbReference>
<feature type="transmembrane region" description="Helical" evidence="4">
    <location>
        <begin position="14"/>
        <end position="39"/>
    </location>
</feature>
<name>A0A512NED4_9HYPH</name>
<dbReference type="InterPro" id="IPR036259">
    <property type="entry name" value="MFS_trans_sf"/>
</dbReference>
<sequence>MAPADLDGSHGRRVVWAAFVIAVFGWGVGFYGPGVYLAALNRSHGWPIATISLAITAHFLVGAVLITVVPDAHRRFGAASITVAGAVCTAAGAVAWTNAQEIWQLVPAVLLSGAGWSAMSGAALNLIVAPWFERDRPRAISTAFNGASIGGLLFVPLWTALIAHAGLGSAGRLVALATVGVICPVAWAVLRRAPPGTASKAAPPTPRRALLGQSRFLTMSVAFALGMFVQIGLFAHLIARLEPAFGATMAALAIGLATLCAVLGRTLMGWLLGEHDRRLAAAANLLTQAAGTLLLAFGDRMAPLALGCMLFGLGAGNLTSLPPLIAQREFRAADAGTVVALVTAINQAVFAFAPAIFGGLREVTDAYIEVFMAGAVLQAAAAGIVVLGRRFS</sequence>
<dbReference type="RefSeq" id="WP_147151671.1">
    <property type="nucleotide sequence ID" value="NZ_BKAJ01000077.1"/>
</dbReference>
<protein>
    <submittedName>
        <fullName evidence="5">MFS transporter</fullName>
    </submittedName>
</protein>
<dbReference type="InterPro" id="IPR050327">
    <property type="entry name" value="Proton-linked_MCT"/>
</dbReference>
<feature type="transmembrane region" description="Helical" evidence="4">
    <location>
        <begin position="144"/>
        <end position="167"/>
    </location>
</feature>
<dbReference type="Gene3D" id="1.20.1250.20">
    <property type="entry name" value="MFS general substrate transporter like domains"/>
    <property type="match status" value="1"/>
</dbReference>
<evidence type="ECO:0000256" key="4">
    <source>
        <dbReference type="SAM" id="Phobius"/>
    </source>
</evidence>
<dbReference type="SUPFAM" id="SSF103473">
    <property type="entry name" value="MFS general substrate transporter"/>
    <property type="match status" value="1"/>
</dbReference>
<reference evidence="5 6" key="1">
    <citation type="submission" date="2019-07" db="EMBL/GenBank/DDBJ databases">
        <title>Whole genome shotgun sequence of Reyranella soli NBRC 108950.</title>
        <authorList>
            <person name="Hosoyama A."/>
            <person name="Uohara A."/>
            <person name="Ohji S."/>
            <person name="Ichikawa N."/>
        </authorList>
    </citation>
    <scope>NUCLEOTIDE SEQUENCE [LARGE SCALE GENOMIC DNA]</scope>
    <source>
        <strain evidence="5 6">NBRC 108950</strain>
    </source>
</reference>
<proteinExistence type="predicted"/>
<dbReference type="InterPro" id="IPR011701">
    <property type="entry name" value="MFS"/>
</dbReference>
<organism evidence="5 6">
    <name type="scientific">Reyranella soli</name>
    <dbReference type="NCBI Taxonomy" id="1230389"/>
    <lineage>
        <taxon>Bacteria</taxon>
        <taxon>Pseudomonadati</taxon>
        <taxon>Pseudomonadota</taxon>
        <taxon>Alphaproteobacteria</taxon>
        <taxon>Hyphomicrobiales</taxon>
        <taxon>Reyranellaceae</taxon>
        <taxon>Reyranella</taxon>
    </lineage>
</organism>
<feature type="transmembrane region" description="Helical" evidence="4">
    <location>
        <begin position="216"/>
        <end position="238"/>
    </location>
</feature>
<dbReference type="EMBL" id="BKAJ01000077">
    <property type="protein sequence ID" value="GEP57298.1"/>
    <property type="molecule type" value="Genomic_DNA"/>
</dbReference>
<feature type="transmembrane region" description="Helical" evidence="4">
    <location>
        <begin position="76"/>
        <end position="96"/>
    </location>
</feature>
<evidence type="ECO:0000256" key="1">
    <source>
        <dbReference type="ARBA" id="ARBA00022692"/>
    </source>
</evidence>
<gene>
    <name evidence="5" type="ORF">RSO01_44640</name>
</gene>
<feature type="transmembrane region" description="Helical" evidence="4">
    <location>
        <begin position="338"/>
        <end position="360"/>
    </location>
</feature>
<feature type="transmembrane region" description="Helical" evidence="4">
    <location>
        <begin position="173"/>
        <end position="190"/>
    </location>
</feature>
<keyword evidence="1 4" id="KW-0812">Transmembrane</keyword>
<accession>A0A512NED4</accession>
<evidence type="ECO:0000256" key="2">
    <source>
        <dbReference type="ARBA" id="ARBA00022989"/>
    </source>
</evidence>
<dbReference type="PANTHER" id="PTHR11360">
    <property type="entry name" value="MONOCARBOXYLATE TRANSPORTER"/>
    <property type="match status" value="1"/>
</dbReference>
<feature type="transmembrane region" description="Helical" evidence="4">
    <location>
        <begin position="279"/>
        <end position="298"/>
    </location>
</feature>
<dbReference type="Pfam" id="PF07690">
    <property type="entry name" value="MFS_1"/>
    <property type="match status" value="1"/>
</dbReference>
<evidence type="ECO:0000313" key="5">
    <source>
        <dbReference type="EMBL" id="GEP57298.1"/>
    </source>
</evidence>
<keyword evidence="2 4" id="KW-1133">Transmembrane helix</keyword>
<feature type="transmembrane region" description="Helical" evidence="4">
    <location>
        <begin position="366"/>
        <end position="387"/>
    </location>
</feature>
<feature type="transmembrane region" description="Helical" evidence="4">
    <location>
        <begin position="45"/>
        <end position="69"/>
    </location>
</feature>
<feature type="transmembrane region" description="Helical" evidence="4">
    <location>
        <begin position="304"/>
        <end position="326"/>
    </location>
</feature>
<feature type="transmembrane region" description="Helical" evidence="4">
    <location>
        <begin position="244"/>
        <end position="267"/>
    </location>
</feature>
<dbReference type="OrthoDB" id="7876195at2"/>
<dbReference type="Proteomes" id="UP000321058">
    <property type="component" value="Unassembled WGS sequence"/>
</dbReference>
<keyword evidence="3 4" id="KW-0472">Membrane</keyword>
<feature type="transmembrane region" description="Helical" evidence="4">
    <location>
        <begin position="108"/>
        <end position="132"/>
    </location>
</feature>
<evidence type="ECO:0000313" key="6">
    <source>
        <dbReference type="Proteomes" id="UP000321058"/>
    </source>
</evidence>
<dbReference type="AlphaFoldDB" id="A0A512NED4"/>
<comment type="caution">
    <text evidence="5">The sequence shown here is derived from an EMBL/GenBank/DDBJ whole genome shotgun (WGS) entry which is preliminary data.</text>
</comment>
<keyword evidence="6" id="KW-1185">Reference proteome</keyword>